<dbReference type="InterPro" id="IPR036390">
    <property type="entry name" value="WH_DNA-bd_sf"/>
</dbReference>
<dbReference type="Pfam" id="PF21205">
    <property type="entry name" value="Rep3_C"/>
    <property type="match status" value="1"/>
</dbReference>
<dbReference type="Proteomes" id="UP001225378">
    <property type="component" value="Plasmid unnamed2"/>
</dbReference>
<dbReference type="AlphaFoldDB" id="A0AAU7P045"/>
<dbReference type="EMBL" id="CP157744">
    <property type="protein sequence ID" value="XBS22629.1"/>
    <property type="molecule type" value="Genomic_DNA"/>
</dbReference>
<accession>A0AAU7P045</accession>
<name>A0AAU7P045_9GAMM</name>
<evidence type="ECO:0000313" key="4">
    <source>
        <dbReference type="Proteomes" id="UP001225378"/>
    </source>
</evidence>
<evidence type="ECO:0000256" key="1">
    <source>
        <dbReference type="ARBA" id="ARBA00038283"/>
    </source>
</evidence>
<evidence type="ECO:0000259" key="2">
    <source>
        <dbReference type="Pfam" id="PF01051"/>
    </source>
</evidence>
<dbReference type="GO" id="GO:0003887">
    <property type="term" value="F:DNA-directed DNA polymerase activity"/>
    <property type="evidence" value="ECO:0007669"/>
    <property type="project" value="InterPro"/>
</dbReference>
<comment type="similarity">
    <text evidence="1">Belongs to the initiator RepB protein family.</text>
</comment>
<organism evidence="3 4">
    <name type="scientific">Methylomarinum roseum</name>
    <dbReference type="NCBI Taxonomy" id="3067653"/>
    <lineage>
        <taxon>Bacteria</taxon>
        <taxon>Pseudomonadati</taxon>
        <taxon>Pseudomonadota</taxon>
        <taxon>Gammaproteobacteria</taxon>
        <taxon>Methylococcales</taxon>
        <taxon>Methylococcaceae</taxon>
        <taxon>Methylomarinum</taxon>
    </lineage>
</organism>
<gene>
    <name evidence="3" type="ORF">Q9L42_020150</name>
</gene>
<proteinExistence type="inferred from homology"/>
<dbReference type="InterPro" id="IPR000525">
    <property type="entry name" value="Initiator_Rep_WH1"/>
</dbReference>
<dbReference type="InterPro" id="IPR036388">
    <property type="entry name" value="WH-like_DNA-bd_sf"/>
</dbReference>
<reference evidence="3 4" key="1">
    <citation type="journal article" date="2024" name="Microbiology">
        <title>Methylomarinum rosea sp. nov., a novel halophilic methanotrophic bacterium from the hypersaline Lake Elton.</title>
        <authorList>
            <person name="Suleimanov R.Z."/>
            <person name="Oshkin I.Y."/>
            <person name="Danilova O.V."/>
            <person name="Suzina N.E."/>
            <person name="Dedysh S.N."/>
        </authorList>
    </citation>
    <scope>NUCLEOTIDE SEQUENCE [LARGE SCALE GENOMIC DNA]</scope>
    <source>
        <strain evidence="3 4">Ch1-1</strain>
        <plasmid evidence="4">unnamed2</plasmid>
    </source>
</reference>
<protein>
    <submittedName>
        <fullName evidence="3">Replication initiation protein</fullName>
    </submittedName>
</protein>
<dbReference type="SUPFAM" id="SSF46785">
    <property type="entry name" value="Winged helix' DNA-binding domain"/>
    <property type="match status" value="1"/>
</dbReference>
<dbReference type="Pfam" id="PF01051">
    <property type="entry name" value="Rep3_N"/>
    <property type="match status" value="1"/>
</dbReference>
<dbReference type="RefSeq" id="WP_349432777.1">
    <property type="nucleotide sequence ID" value="NZ_CP157744.1"/>
</dbReference>
<geneLocation type="plasmid" evidence="3 4">
    <name>unnamed2</name>
</geneLocation>
<sequence>MNLIKNTEWQMPEKFAKHSAAIYVKGKLNLRHRQAYNILLAYAQKNGFAQGDIYEMSLKLMLEELGYTSNNRKHFIKLLTELAEIPVTFNAFGNDRKNQEKWRGFTRLLADIAFSNTNHIRYSFPPQLNELLKNPSIYAYINISVQNNFNTKYSLPLYEIFSELIKSSGSGSYTLNLNRLKDFFVLPPSYEEYKVFNRAVIKPSLKEINEYTELNVELSKTIKESKRVSGLVFNISLKPGEERVVSLHQLDDMEITPEITNAFLMLEERLGERNSKVIQLIKNYPVRQIVENIQYVDDIKQRREMEGGEPITGGYYVNAVKKDYADSMLQRAPSTKPVMPTQSHKKAESSQKEILHKIIEEHEDEAIMDSLSQLFNDPDFKNKSQTMRWPKLTEERYLVFLQTQKADVKIPVAMRAEVRNHLVHALF</sequence>
<feature type="domain" description="Initiator Rep protein WH1" evidence="2">
    <location>
        <begin position="16"/>
        <end position="161"/>
    </location>
</feature>
<keyword evidence="4" id="KW-1185">Reference proteome</keyword>
<evidence type="ECO:0000313" key="3">
    <source>
        <dbReference type="EMBL" id="XBS22629.1"/>
    </source>
</evidence>
<dbReference type="GO" id="GO:0006270">
    <property type="term" value="P:DNA replication initiation"/>
    <property type="evidence" value="ECO:0007669"/>
    <property type="project" value="InterPro"/>
</dbReference>
<dbReference type="KEGG" id="mech:Q9L42_020150"/>
<keyword evidence="3" id="KW-0614">Plasmid</keyword>
<dbReference type="Gene3D" id="1.10.10.10">
    <property type="entry name" value="Winged helix-like DNA-binding domain superfamily/Winged helix DNA-binding domain"/>
    <property type="match status" value="1"/>
</dbReference>